<name>A0ABW4HEP2_9FLAO</name>
<gene>
    <name evidence="1" type="ORF">ACFSC2_13555</name>
</gene>
<reference evidence="2" key="1">
    <citation type="journal article" date="2019" name="Int. J. Syst. Evol. Microbiol.">
        <title>The Global Catalogue of Microorganisms (GCM) 10K type strain sequencing project: providing services to taxonomists for standard genome sequencing and annotation.</title>
        <authorList>
            <consortium name="The Broad Institute Genomics Platform"/>
            <consortium name="The Broad Institute Genome Sequencing Center for Infectious Disease"/>
            <person name="Wu L."/>
            <person name="Ma J."/>
        </authorList>
    </citation>
    <scope>NUCLEOTIDE SEQUENCE [LARGE SCALE GENOMIC DNA]</scope>
    <source>
        <strain evidence="2">CCUG 70865</strain>
    </source>
</reference>
<sequence>MKPTLAQIEVESPELKSLNFSCQKTATNGSSFYGLEKSGF</sequence>
<dbReference type="RefSeq" id="WP_379814901.1">
    <property type="nucleotide sequence ID" value="NZ_JBHUDZ010000012.1"/>
</dbReference>
<comment type="caution">
    <text evidence="1">The sequence shown here is derived from an EMBL/GenBank/DDBJ whole genome shotgun (WGS) entry which is preliminary data.</text>
</comment>
<dbReference type="Proteomes" id="UP001597138">
    <property type="component" value="Unassembled WGS sequence"/>
</dbReference>
<evidence type="ECO:0000313" key="1">
    <source>
        <dbReference type="EMBL" id="MFD1603766.1"/>
    </source>
</evidence>
<proteinExistence type="predicted"/>
<accession>A0ABW4HEP2</accession>
<organism evidence="1 2">
    <name type="scientific">Flavobacterium artemisiae</name>
    <dbReference type="NCBI Taxonomy" id="2126556"/>
    <lineage>
        <taxon>Bacteria</taxon>
        <taxon>Pseudomonadati</taxon>
        <taxon>Bacteroidota</taxon>
        <taxon>Flavobacteriia</taxon>
        <taxon>Flavobacteriales</taxon>
        <taxon>Flavobacteriaceae</taxon>
        <taxon>Flavobacterium</taxon>
    </lineage>
</organism>
<protein>
    <submittedName>
        <fullName evidence="1">Uncharacterized protein</fullName>
    </submittedName>
</protein>
<keyword evidence="2" id="KW-1185">Reference proteome</keyword>
<evidence type="ECO:0000313" key="2">
    <source>
        <dbReference type="Proteomes" id="UP001597138"/>
    </source>
</evidence>
<dbReference type="EMBL" id="JBHUDZ010000012">
    <property type="protein sequence ID" value="MFD1603766.1"/>
    <property type="molecule type" value="Genomic_DNA"/>
</dbReference>